<accession>A0A7C2FY60</accession>
<feature type="domain" description="B5" evidence="13">
    <location>
        <begin position="272"/>
        <end position="348"/>
    </location>
</feature>
<dbReference type="GO" id="GO:0003723">
    <property type="term" value="F:RNA binding"/>
    <property type="evidence" value="ECO:0007669"/>
    <property type="project" value="InterPro"/>
</dbReference>
<dbReference type="Gene3D" id="3.30.930.10">
    <property type="entry name" value="Bira Bifunctional Protein, Domain 2"/>
    <property type="match status" value="1"/>
</dbReference>
<sequence length="556" mass="62452">MPTIRVSIRDLERLLGKKLFHEDVKKYLPFLKCEIETLESDLLEYEANHDRPDIFSAEGLARGLRPFMGLASKELRFKPSNVKGFAEYIPERPYVALAVVRDVSLDDEAVRQIMQLQEKLASTYGRDRRKASIGVYDLDKITPPIYYKLADPDNTFFIPLENFKEMSLRKALEETKQGQLYGHIIAEMKKYPVLADSTDQILSLAPIVNGETSKVDVRTRNILIDSTSIDKETAVNLVTIMALNIAERSSSGIIEVMEVLTQNGEKVISPKTEAQVLELDVNKVNELLGTRLGADEIAELLKYHYYEILGKDENSLKVKVPLFRLDVKSWVDVAEDVSISLGYHVLGAEADSLPPSTHPGRVHPIEAFSRKIRDVLIGMGYTEVSNYIMSNELTQLKRFGIKTGMYLVSNPKSERFTGLRVWLTPGLLDAVAENSSKQSVIKIFEVGDVVTPGKTEGEPVVERRLGVAISHEKSTLTDGLSLVASIFDLINVEYKFLKDVHVGFLEERFSSIYVNGEKIGFVGEIHPKILYELGIVNPVVVAEVSLSKLIKFIQQY</sequence>
<evidence type="ECO:0000256" key="10">
    <source>
        <dbReference type="ARBA" id="ARBA00022842"/>
    </source>
</evidence>
<dbReference type="SUPFAM" id="SSF55681">
    <property type="entry name" value="Class II aaRS and biotin synthetases"/>
    <property type="match status" value="1"/>
</dbReference>
<dbReference type="EMBL" id="DSJT01000023">
    <property type="protein sequence ID" value="HEF87484.1"/>
    <property type="molecule type" value="Genomic_DNA"/>
</dbReference>
<keyword evidence="6 14" id="KW-0436">Ligase</keyword>
<dbReference type="SMART" id="SM00873">
    <property type="entry name" value="B3_4"/>
    <property type="match status" value="1"/>
</dbReference>
<evidence type="ECO:0000256" key="8">
    <source>
        <dbReference type="ARBA" id="ARBA00022741"/>
    </source>
</evidence>
<dbReference type="Pfam" id="PF03484">
    <property type="entry name" value="B5"/>
    <property type="match status" value="1"/>
</dbReference>
<dbReference type="Gene3D" id="3.30.56.10">
    <property type="match status" value="2"/>
</dbReference>
<organism evidence="14">
    <name type="scientific">Thermosphaera aggregans</name>
    <dbReference type="NCBI Taxonomy" id="54254"/>
    <lineage>
        <taxon>Archaea</taxon>
        <taxon>Thermoproteota</taxon>
        <taxon>Thermoprotei</taxon>
        <taxon>Desulfurococcales</taxon>
        <taxon>Desulfurococcaceae</taxon>
        <taxon>Thermosphaera</taxon>
    </lineage>
</organism>
<protein>
    <recommendedName>
        <fullName evidence="4">phenylalanine--tRNA ligase</fullName>
        <ecNumber evidence="4">6.1.1.20</ecNumber>
    </recommendedName>
</protein>
<gene>
    <name evidence="14" type="ORF">ENP55_04215</name>
</gene>
<dbReference type="InterPro" id="IPR020825">
    <property type="entry name" value="Phe-tRNA_synthase-like_B3/B4"/>
</dbReference>
<evidence type="ECO:0000256" key="7">
    <source>
        <dbReference type="ARBA" id="ARBA00022723"/>
    </source>
</evidence>
<dbReference type="SUPFAM" id="SSF46955">
    <property type="entry name" value="Putative DNA-binding domain"/>
    <property type="match status" value="2"/>
</dbReference>
<dbReference type="InterPro" id="IPR045060">
    <property type="entry name" value="Phe-tRNA-ligase_IIc_bsu"/>
</dbReference>
<dbReference type="PANTHER" id="PTHR10947">
    <property type="entry name" value="PHENYLALANYL-TRNA SYNTHETASE BETA CHAIN AND LEUCINE-RICH REPEAT-CONTAINING PROTEIN 47"/>
    <property type="match status" value="1"/>
</dbReference>
<evidence type="ECO:0000256" key="1">
    <source>
        <dbReference type="ARBA" id="ARBA00001946"/>
    </source>
</evidence>
<dbReference type="InterPro" id="IPR005147">
    <property type="entry name" value="tRNA_synthase_B5-dom"/>
</dbReference>
<keyword evidence="7" id="KW-0479">Metal-binding</keyword>
<evidence type="ECO:0000256" key="5">
    <source>
        <dbReference type="ARBA" id="ARBA00022490"/>
    </source>
</evidence>
<dbReference type="GO" id="GO:0004826">
    <property type="term" value="F:phenylalanine-tRNA ligase activity"/>
    <property type="evidence" value="ECO:0007669"/>
    <property type="project" value="UniProtKB-EC"/>
</dbReference>
<dbReference type="GO" id="GO:0009328">
    <property type="term" value="C:phenylalanine-tRNA ligase complex"/>
    <property type="evidence" value="ECO:0007669"/>
    <property type="project" value="TreeGrafter"/>
</dbReference>
<evidence type="ECO:0000256" key="12">
    <source>
        <dbReference type="ARBA" id="ARBA00023146"/>
    </source>
</evidence>
<proteinExistence type="inferred from homology"/>
<dbReference type="GO" id="GO:0000287">
    <property type="term" value="F:magnesium ion binding"/>
    <property type="evidence" value="ECO:0007669"/>
    <property type="project" value="InterPro"/>
</dbReference>
<dbReference type="InterPro" id="IPR041616">
    <property type="entry name" value="PheRS_beta_core"/>
</dbReference>
<dbReference type="GO" id="GO:0006432">
    <property type="term" value="P:phenylalanyl-tRNA aminoacylation"/>
    <property type="evidence" value="ECO:0007669"/>
    <property type="project" value="InterPro"/>
</dbReference>
<dbReference type="EC" id="6.1.1.20" evidence="4"/>
<evidence type="ECO:0000256" key="3">
    <source>
        <dbReference type="ARBA" id="ARBA00007438"/>
    </source>
</evidence>
<dbReference type="AlphaFoldDB" id="A0A7C2FY60"/>
<keyword evidence="11" id="KW-0648">Protein biosynthesis</keyword>
<dbReference type="InterPro" id="IPR045864">
    <property type="entry name" value="aa-tRNA-synth_II/BPL/LPL"/>
</dbReference>
<dbReference type="SMART" id="SM00874">
    <property type="entry name" value="B5"/>
    <property type="match status" value="1"/>
</dbReference>
<name>A0A7C2FY60_9CREN</name>
<evidence type="ECO:0000256" key="11">
    <source>
        <dbReference type="ARBA" id="ARBA00022917"/>
    </source>
</evidence>
<evidence type="ECO:0000256" key="9">
    <source>
        <dbReference type="ARBA" id="ARBA00022840"/>
    </source>
</evidence>
<keyword evidence="8" id="KW-0547">Nucleotide-binding</keyword>
<keyword evidence="12" id="KW-0030">Aminoacyl-tRNA synthetase</keyword>
<dbReference type="Pfam" id="PF03483">
    <property type="entry name" value="B3_4"/>
    <property type="match status" value="1"/>
</dbReference>
<dbReference type="PANTHER" id="PTHR10947:SF0">
    <property type="entry name" value="PHENYLALANINE--TRNA LIGASE BETA SUBUNIT"/>
    <property type="match status" value="1"/>
</dbReference>
<dbReference type="InterPro" id="IPR004531">
    <property type="entry name" value="Phe-tRNA-synth_IIc_bsu_arc_euk"/>
</dbReference>
<evidence type="ECO:0000256" key="6">
    <source>
        <dbReference type="ARBA" id="ARBA00022598"/>
    </source>
</evidence>
<dbReference type="PROSITE" id="PS51483">
    <property type="entry name" value="B5"/>
    <property type="match status" value="1"/>
</dbReference>
<keyword evidence="5" id="KW-0963">Cytoplasm</keyword>
<evidence type="ECO:0000256" key="4">
    <source>
        <dbReference type="ARBA" id="ARBA00012814"/>
    </source>
</evidence>
<dbReference type="CDD" id="cd00769">
    <property type="entry name" value="PheRS_beta_core"/>
    <property type="match status" value="1"/>
</dbReference>
<comment type="cofactor">
    <cofactor evidence="1">
        <name>Mg(2+)</name>
        <dbReference type="ChEBI" id="CHEBI:18420"/>
    </cofactor>
</comment>
<evidence type="ECO:0000313" key="14">
    <source>
        <dbReference type="EMBL" id="HEF87484.1"/>
    </source>
</evidence>
<dbReference type="Gene3D" id="3.50.40.10">
    <property type="entry name" value="Phenylalanyl-trna Synthetase, Chain B, domain 3"/>
    <property type="match status" value="1"/>
</dbReference>
<reference evidence="14" key="1">
    <citation type="journal article" date="2020" name="mSystems">
        <title>Genome- and Community-Level Interaction Insights into Carbon Utilization and Element Cycling Functions of Hydrothermarchaeota in Hydrothermal Sediment.</title>
        <authorList>
            <person name="Zhou Z."/>
            <person name="Liu Y."/>
            <person name="Xu W."/>
            <person name="Pan J."/>
            <person name="Luo Z.H."/>
            <person name="Li M."/>
        </authorList>
    </citation>
    <scope>NUCLEOTIDE SEQUENCE [LARGE SCALE GENOMIC DNA]</scope>
    <source>
        <strain evidence="14">SpSt-23</strain>
    </source>
</reference>
<evidence type="ECO:0000259" key="13">
    <source>
        <dbReference type="PROSITE" id="PS51483"/>
    </source>
</evidence>
<dbReference type="SUPFAM" id="SSF56037">
    <property type="entry name" value="PheT/TilS domain"/>
    <property type="match status" value="1"/>
</dbReference>
<dbReference type="Pfam" id="PF17759">
    <property type="entry name" value="tRNA_synthFbeta"/>
    <property type="match status" value="1"/>
</dbReference>
<comment type="caution">
    <text evidence="14">The sequence shown here is derived from an EMBL/GenBank/DDBJ whole genome shotgun (WGS) entry which is preliminary data.</text>
</comment>
<dbReference type="InterPro" id="IPR009061">
    <property type="entry name" value="DNA-bd_dom_put_sf"/>
</dbReference>
<keyword evidence="9" id="KW-0067">ATP-binding</keyword>
<keyword evidence="10" id="KW-0460">Magnesium</keyword>
<dbReference type="InterPro" id="IPR005146">
    <property type="entry name" value="B3/B4_tRNA-bd"/>
</dbReference>
<dbReference type="NCBIfam" id="TIGR00471">
    <property type="entry name" value="pheT_arch"/>
    <property type="match status" value="1"/>
</dbReference>
<dbReference type="GO" id="GO:0005524">
    <property type="term" value="F:ATP binding"/>
    <property type="evidence" value="ECO:0007669"/>
    <property type="project" value="UniProtKB-KW"/>
</dbReference>
<comment type="subcellular location">
    <subcellularLocation>
        <location evidence="2">Cytoplasm</location>
    </subcellularLocation>
</comment>
<evidence type="ECO:0000256" key="2">
    <source>
        <dbReference type="ARBA" id="ARBA00004496"/>
    </source>
</evidence>
<comment type="similarity">
    <text evidence="3">Belongs to the phenylalanyl-tRNA synthetase beta subunit family. Type 2 subfamily.</text>
</comment>